<dbReference type="InterPro" id="IPR035986">
    <property type="entry name" value="PKD_dom_sf"/>
</dbReference>
<reference evidence="3 4" key="1">
    <citation type="submission" date="2022-07" db="EMBL/GenBank/DDBJ databases">
        <authorList>
            <person name="Criscuolo A."/>
        </authorList>
    </citation>
    <scope>NUCLEOTIDE SEQUENCE [LARGE SCALE GENOMIC DNA]</scope>
    <source>
        <strain evidence="4">CIP 111951</strain>
    </source>
</reference>
<dbReference type="InterPro" id="IPR013783">
    <property type="entry name" value="Ig-like_fold"/>
</dbReference>
<comment type="caution">
    <text evidence="3">The sequence shown here is derived from an EMBL/GenBank/DDBJ whole genome shotgun (WGS) entry which is preliminary data.</text>
</comment>
<dbReference type="Gene3D" id="2.60.40.10">
    <property type="entry name" value="Immunoglobulins"/>
    <property type="match status" value="4"/>
</dbReference>
<organism evidence="3 4">
    <name type="scientific">Pseudoalteromonas holothuriae</name>
    <dbReference type="NCBI Taxonomy" id="2963714"/>
    <lineage>
        <taxon>Bacteria</taxon>
        <taxon>Pseudomonadati</taxon>
        <taxon>Pseudomonadota</taxon>
        <taxon>Gammaproteobacteria</taxon>
        <taxon>Alteromonadales</taxon>
        <taxon>Pseudoalteromonadaceae</taxon>
        <taxon>Pseudoalteromonas</taxon>
    </lineage>
</organism>
<dbReference type="EMBL" id="CAMAPD010000014">
    <property type="protein sequence ID" value="CAH9063458.1"/>
    <property type="molecule type" value="Genomic_DNA"/>
</dbReference>
<evidence type="ECO:0000313" key="4">
    <source>
        <dbReference type="Proteomes" id="UP001152485"/>
    </source>
</evidence>
<evidence type="ECO:0000256" key="1">
    <source>
        <dbReference type="SAM" id="SignalP"/>
    </source>
</evidence>
<proteinExistence type="predicted"/>
<dbReference type="RefSeq" id="WP_261594209.1">
    <property type="nucleotide sequence ID" value="NZ_CAMAPD010000014.1"/>
</dbReference>
<dbReference type="PANTHER" id="PTHR46182:SF2">
    <property type="entry name" value="FI19480P1"/>
    <property type="match status" value="1"/>
</dbReference>
<dbReference type="SUPFAM" id="SSF49299">
    <property type="entry name" value="PKD domain"/>
    <property type="match status" value="3"/>
</dbReference>
<dbReference type="InterPro" id="IPR000601">
    <property type="entry name" value="PKD_dom"/>
</dbReference>
<accession>A0ABM9GMA2</accession>
<name>A0ABM9GMA2_9GAMM</name>
<keyword evidence="1" id="KW-0732">Signal</keyword>
<evidence type="ECO:0000259" key="2">
    <source>
        <dbReference type="PROSITE" id="PS50093"/>
    </source>
</evidence>
<dbReference type="PANTHER" id="PTHR46182">
    <property type="entry name" value="FI19480P1"/>
    <property type="match status" value="1"/>
</dbReference>
<feature type="signal peptide" evidence="1">
    <location>
        <begin position="1"/>
        <end position="20"/>
    </location>
</feature>
<dbReference type="Pfam" id="PF22352">
    <property type="entry name" value="K319L-like_PKD"/>
    <property type="match status" value="2"/>
</dbReference>
<feature type="chain" id="PRO_5046493423" description="PKD domain-containing protein" evidence="1">
    <location>
        <begin position="21"/>
        <end position="434"/>
    </location>
</feature>
<evidence type="ECO:0000313" key="3">
    <source>
        <dbReference type="EMBL" id="CAH9063458.1"/>
    </source>
</evidence>
<dbReference type="Proteomes" id="UP001152485">
    <property type="component" value="Unassembled WGS sequence"/>
</dbReference>
<dbReference type="PROSITE" id="PS50093">
    <property type="entry name" value="PKD"/>
    <property type="match status" value="1"/>
</dbReference>
<dbReference type="SMART" id="SM00089">
    <property type="entry name" value="PKD"/>
    <property type="match status" value="4"/>
</dbReference>
<gene>
    <name evidence="3" type="ORF">PSECIP111951_02907</name>
</gene>
<dbReference type="InterPro" id="IPR022409">
    <property type="entry name" value="PKD/Chitinase_dom"/>
</dbReference>
<feature type="domain" description="PKD" evidence="2">
    <location>
        <begin position="147"/>
        <end position="235"/>
    </location>
</feature>
<sequence length="434" mass="47629">MRNHKYLLLALLASLTSACGGSDSKPVKVVKTTKQEAPIIKPTPTPAPTPVLEAIAWATGKSALGQTIILDGINSQTYDGVTAQWQWLQKPDNSQAIIYNANTLKAQFIVDQAGDYHAQLTLTDSDGKSSATKVEVAIAAPSTNQFPLASFNLAHNSILINKELELDGSASKDPDGDKLSYLWKISDAPKNAEFTLQNSTQVRSTFAAQTAGKYTISLTVNDNKSHHTLSRNLQVVDSNHTPTILRIEQSESEVYPNETVYFTTYAEDLDSDPISYKWRVVSRPQNSTAILQNALTKQAYMVFDEVGEYLLEAVVSDGLSYSDTKRAHVKVITRPPTPNTNKPPFFLSTIKVSENPTPNSPITLTANATDPDEDPITYRWVMHQKATGSNYSFSSTTDAEIELTVDMTGWYLVQVYANDGQAESMPMATVVRVQ</sequence>
<protein>
    <recommendedName>
        <fullName evidence="2">PKD domain-containing protein</fullName>
    </recommendedName>
</protein>
<dbReference type="PROSITE" id="PS51257">
    <property type="entry name" value="PROKAR_LIPOPROTEIN"/>
    <property type="match status" value="1"/>
</dbReference>
<dbReference type="InterPro" id="IPR029865">
    <property type="entry name" value="KIAA0319-like"/>
</dbReference>